<organism evidence="3 4">
    <name type="scientific">Rhizopus microsporus ATCC 52813</name>
    <dbReference type="NCBI Taxonomy" id="1340429"/>
    <lineage>
        <taxon>Eukaryota</taxon>
        <taxon>Fungi</taxon>
        <taxon>Fungi incertae sedis</taxon>
        <taxon>Mucoromycota</taxon>
        <taxon>Mucoromycotina</taxon>
        <taxon>Mucoromycetes</taxon>
        <taxon>Mucorales</taxon>
        <taxon>Mucorineae</taxon>
        <taxon>Rhizopodaceae</taxon>
        <taxon>Rhizopus</taxon>
    </lineage>
</organism>
<dbReference type="RefSeq" id="XP_023462909.1">
    <property type="nucleotide sequence ID" value="XM_023611653.1"/>
</dbReference>
<dbReference type="GO" id="GO:0016787">
    <property type="term" value="F:hydrolase activity"/>
    <property type="evidence" value="ECO:0007669"/>
    <property type="project" value="UniProtKB-KW"/>
</dbReference>
<proteinExistence type="inferred from homology"/>
<name>A0A2G4SKA2_RHIZD</name>
<comment type="similarity">
    <text evidence="1">Belongs to the putative lipase ROG1 family.</text>
</comment>
<evidence type="ECO:0000313" key="4">
    <source>
        <dbReference type="Proteomes" id="UP000242254"/>
    </source>
</evidence>
<gene>
    <name evidence="3" type="ORF">RHIMIDRAFT_263260</name>
</gene>
<keyword evidence="3" id="KW-0378">Hydrolase</keyword>
<evidence type="ECO:0000259" key="2">
    <source>
        <dbReference type="Pfam" id="PF05057"/>
    </source>
</evidence>
<evidence type="ECO:0000256" key="1">
    <source>
        <dbReference type="ARBA" id="ARBA00007920"/>
    </source>
</evidence>
<protein>
    <submittedName>
        <fullName evidence="3">Alpha/beta-hydrolase</fullName>
    </submittedName>
</protein>
<dbReference type="InterPro" id="IPR007751">
    <property type="entry name" value="DUF676_lipase-like"/>
</dbReference>
<feature type="domain" description="DUF676" evidence="2">
    <location>
        <begin position="146"/>
        <end position="246"/>
    </location>
</feature>
<dbReference type="GeneID" id="35442642"/>
<keyword evidence="4" id="KW-1185">Reference proteome</keyword>
<dbReference type="Proteomes" id="UP000242254">
    <property type="component" value="Unassembled WGS sequence"/>
</dbReference>
<dbReference type="Gene3D" id="3.40.50.1820">
    <property type="entry name" value="alpha/beta hydrolase"/>
    <property type="match status" value="1"/>
</dbReference>
<dbReference type="InterPro" id="IPR029058">
    <property type="entry name" value="AB_hydrolase_fold"/>
</dbReference>
<reference evidence="3 4" key="1">
    <citation type="journal article" date="2016" name="Proc. Natl. Acad. Sci. U.S.A.">
        <title>Lipid metabolic changes in an early divergent fungus govern the establishment of a mutualistic symbiosis with endobacteria.</title>
        <authorList>
            <person name="Lastovetsky O.A."/>
            <person name="Gaspar M.L."/>
            <person name="Mondo S.J."/>
            <person name="LaButti K.M."/>
            <person name="Sandor L."/>
            <person name="Grigoriev I.V."/>
            <person name="Henry S.A."/>
            <person name="Pawlowska T.E."/>
        </authorList>
    </citation>
    <scope>NUCLEOTIDE SEQUENCE [LARGE SCALE GENOMIC DNA]</scope>
    <source>
        <strain evidence="3 4">ATCC 52813</strain>
    </source>
</reference>
<dbReference type="SUPFAM" id="SSF53474">
    <property type="entry name" value="alpha/beta-Hydrolases"/>
    <property type="match status" value="1"/>
</dbReference>
<evidence type="ECO:0000313" key="3">
    <source>
        <dbReference type="EMBL" id="PHZ09201.1"/>
    </source>
</evidence>
<accession>A0A2G4SKA2</accession>
<dbReference type="STRING" id="1340429.A0A2G4SKA2"/>
<dbReference type="PANTHER" id="PTHR11440">
    <property type="entry name" value="LECITHIN-CHOLESTEROL ACYLTRANSFERASE-RELATED"/>
    <property type="match status" value="1"/>
</dbReference>
<sequence length="389" mass="43716">MVLVTLTQISQHIRNSILKNISFSSLKQKTTFKRKKEKRGTMVLYPSRVKSRDIIAAFAETSGMFNNNISLSIPVTPHYIPPRAPVVLCHGLYGFDKRGPESFPFLQVQYWGGIEDALAKLGAKVIVTRVPSTGSIWQRAHTLHSILTSISDGSKVNFIAHSMGGLDCRYLISHIPNKQYSVQSLTTISTPHRGSPVMDWFRDHVGVGMALVNMTAAASDNHQRVDCNTLQKHGLTQQQSSFLSKSLSDIAKLPKPILDPLLQKTIRVLDTAAYANLTTDYCKHHFNPSTPNDPGVAYYSYGAVASFSPWSMLNIPSQWISEKEGSNDGLVSVQSAKWGKYVKTVEADHWDLSGQRYRWKYTRPFVNKSKFDTLDFYMEIATYLYHQGH</sequence>
<dbReference type="Pfam" id="PF05057">
    <property type="entry name" value="DUF676"/>
    <property type="match status" value="1"/>
</dbReference>
<dbReference type="AlphaFoldDB" id="A0A2G4SKA2"/>
<dbReference type="EMBL" id="KZ303859">
    <property type="protein sequence ID" value="PHZ09201.1"/>
    <property type="molecule type" value="Genomic_DNA"/>
</dbReference>